<evidence type="ECO:0000313" key="3">
    <source>
        <dbReference type="Proteomes" id="UP000225379"/>
    </source>
</evidence>
<dbReference type="AlphaFoldDB" id="A0A2B8BJ68"/>
<dbReference type="OrthoDB" id="581589at2"/>
<reference evidence="3" key="1">
    <citation type="submission" date="2017-10" db="EMBL/GenBank/DDBJ databases">
        <authorList>
            <person name="Kravchenko I.K."/>
            <person name="Grouzdev D.S."/>
        </authorList>
    </citation>
    <scope>NUCLEOTIDE SEQUENCE [LARGE SCALE GENOMIC DNA]</scope>
    <source>
        <strain evidence="3">B2</strain>
    </source>
</reference>
<proteinExistence type="predicted"/>
<dbReference type="InterPro" id="IPR036390">
    <property type="entry name" value="WH_DNA-bd_sf"/>
</dbReference>
<dbReference type="RefSeq" id="WP_098735591.1">
    <property type="nucleotide sequence ID" value="NZ_PDKW01000039.1"/>
</dbReference>
<sequence>MAGTGRRKARSTVAEESVPSDAAAPMAAPMTAGRIAESAKGGPGLVVLGPQDLAGGAVIDGDGSAATLPAVSADPAAPVAGLTARVASATFERDGYKHLIKAAEAVYSYPANGTRLSLPAQKMLNFMIHLAGSQNFANKLYRMPKRVVRGNHKGNERIFDALKEIFDSSLVVIGPFRGRRSRAELRILSSYVRPEEEEDSDAADIHFQFTDAFLEIQRSSQLWAKLSGPAMVKVTSTYALKLYEIGMQRYQMDYPSLELDIDTLRKLMNVPEGAYKDFGILRTRTIDRAIAEVNQLAPFRVSMPEDKMKRKGRKIEAVTLEFLAKDEEEAAETYLERERHSAGRRARRIGKVDTVAPADPVEAGLADLGPLPDADDVTALWAAVLHALKGKVPAPLLAELEPDRVEEAPQGGRRLVLMARNAAVADTARMNHWPSLKSALSSLTGGLIEDVAFEVAARKAKTVKAASPEA</sequence>
<feature type="region of interest" description="Disordered" evidence="1">
    <location>
        <begin position="1"/>
        <end position="27"/>
    </location>
</feature>
<evidence type="ECO:0000256" key="1">
    <source>
        <dbReference type="SAM" id="MobiDB-lite"/>
    </source>
</evidence>
<feature type="compositionally biased region" description="Basic residues" evidence="1">
    <location>
        <begin position="1"/>
        <end position="10"/>
    </location>
</feature>
<dbReference type="SUPFAM" id="SSF46785">
    <property type="entry name" value="Winged helix' DNA-binding domain"/>
    <property type="match status" value="1"/>
</dbReference>
<protein>
    <submittedName>
        <fullName evidence="2">Replication initiation protein</fullName>
    </submittedName>
</protein>
<evidence type="ECO:0000313" key="2">
    <source>
        <dbReference type="EMBL" id="PGH57598.1"/>
    </source>
</evidence>
<accession>A0A2B8BJ68</accession>
<dbReference type="Gene3D" id="1.10.10.10">
    <property type="entry name" value="Winged helix-like DNA-binding domain superfamily/Winged helix DNA-binding domain"/>
    <property type="match status" value="1"/>
</dbReference>
<dbReference type="InterPro" id="IPR036388">
    <property type="entry name" value="WH-like_DNA-bd_sf"/>
</dbReference>
<gene>
    <name evidence="2" type="ORF">CRT60_06270</name>
</gene>
<dbReference type="Pfam" id="PF21205">
    <property type="entry name" value="Rep3_C"/>
    <property type="match status" value="1"/>
</dbReference>
<organism evidence="2 3">
    <name type="scientific">Azospirillum palustre</name>
    <dbReference type="NCBI Taxonomy" id="2044885"/>
    <lineage>
        <taxon>Bacteria</taxon>
        <taxon>Pseudomonadati</taxon>
        <taxon>Pseudomonadota</taxon>
        <taxon>Alphaproteobacteria</taxon>
        <taxon>Rhodospirillales</taxon>
        <taxon>Azospirillaceae</taxon>
        <taxon>Azospirillum</taxon>
    </lineage>
</organism>
<comment type="caution">
    <text evidence="2">The sequence shown here is derived from an EMBL/GenBank/DDBJ whole genome shotgun (WGS) entry which is preliminary data.</text>
</comment>
<name>A0A2B8BJ68_9PROT</name>
<keyword evidence="3" id="KW-1185">Reference proteome</keyword>
<dbReference type="EMBL" id="PDKW01000039">
    <property type="protein sequence ID" value="PGH57598.1"/>
    <property type="molecule type" value="Genomic_DNA"/>
</dbReference>
<dbReference type="Proteomes" id="UP000225379">
    <property type="component" value="Unassembled WGS sequence"/>
</dbReference>